<feature type="transmembrane region" description="Helical" evidence="8">
    <location>
        <begin position="155"/>
        <end position="181"/>
    </location>
</feature>
<dbReference type="SUPFAM" id="SSF161111">
    <property type="entry name" value="Cation efflux protein transmembrane domain-like"/>
    <property type="match status" value="1"/>
</dbReference>
<gene>
    <name evidence="11" type="ORF">HMPREF3213_01065</name>
</gene>
<dbReference type="PATRIC" id="fig|1398.22.peg.1074"/>
<proteinExistence type="inferred from homology"/>
<dbReference type="PANTHER" id="PTHR11562:SF17">
    <property type="entry name" value="RE54080P-RELATED"/>
    <property type="match status" value="1"/>
</dbReference>
<comment type="subcellular location">
    <subcellularLocation>
        <location evidence="1">Membrane</location>
        <topology evidence="1">Multi-pass membrane protein</topology>
    </subcellularLocation>
</comment>
<dbReference type="InterPro" id="IPR036837">
    <property type="entry name" value="Cation_efflux_CTD_sf"/>
</dbReference>
<dbReference type="RefSeq" id="WP_061086598.1">
    <property type="nucleotide sequence ID" value="NZ_KQ955811.1"/>
</dbReference>
<dbReference type="InterPro" id="IPR027469">
    <property type="entry name" value="Cation_efflux_TMD_sf"/>
</dbReference>
<evidence type="ECO:0000256" key="8">
    <source>
        <dbReference type="SAM" id="Phobius"/>
    </source>
</evidence>
<dbReference type="Pfam" id="PF16916">
    <property type="entry name" value="ZT_dimer"/>
    <property type="match status" value="1"/>
</dbReference>
<dbReference type="SUPFAM" id="SSF160240">
    <property type="entry name" value="Cation efflux protein cytoplasmic domain-like"/>
    <property type="match status" value="1"/>
</dbReference>
<dbReference type="GO" id="GO:0005886">
    <property type="term" value="C:plasma membrane"/>
    <property type="evidence" value="ECO:0007669"/>
    <property type="project" value="TreeGrafter"/>
</dbReference>
<comment type="caution">
    <text evidence="11">The sequence shown here is derived from an EMBL/GenBank/DDBJ whole genome shotgun (WGS) entry which is preliminary data.</text>
</comment>
<dbReference type="NCBIfam" id="TIGR01297">
    <property type="entry name" value="CDF"/>
    <property type="match status" value="1"/>
</dbReference>
<dbReference type="Gene3D" id="1.20.1510.10">
    <property type="entry name" value="Cation efflux protein transmembrane domain"/>
    <property type="match status" value="1"/>
</dbReference>
<evidence type="ECO:0000256" key="4">
    <source>
        <dbReference type="ARBA" id="ARBA00022692"/>
    </source>
</evidence>
<evidence type="ECO:0000256" key="5">
    <source>
        <dbReference type="ARBA" id="ARBA00022989"/>
    </source>
</evidence>
<accession>A0A133KWQ3</accession>
<feature type="transmembrane region" description="Helical" evidence="8">
    <location>
        <begin position="187"/>
        <end position="204"/>
    </location>
</feature>
<evidence type="ECO:0000313" key="12">
    <source>
        <dbReference type="Proteomes" id="UP000070376"/>
    </source>
</evidence>
<keyword evidence="3" id="KW-0813">Transport</keyword>
<evidence type="ECO:0000313" key="11">
    <source>
        <dbReference type="EMBL" id="KWZ84006.1"/>
    </source>
</evidence>
<sequence>MSHGHGHQHHHHEPAQYGKAFAAGIGLNILFVAVEAIYGFFSDSLSLLADAGHNLSDVLGLIIAWAAVWLGKKLPTKKRTYGFKKSSVIAALLNAIILLIAIGAIFVEAVQRFAHPEPVAGKTVMAVAVIGIIINTITALLFMSGRKTDLNIRGAFLHMAADALVSLGVVIAGAIILFTGWEWVDPVTSILIAVVIFAGTWGLLRESADLSLDAVPAGVDAGAIKTYLEQIPTVLNVHDLHIWGMSTTETILTVHIVRSQIEDNDQLLEKLEKDLHDKFGIEHATIQIEKGTYACGLAPDNKV</sequence>
<evidence type="ECO:0000256" key="2">
    <source>
        <dbReference type="ARBA" id="ARBA00008873"/>
    </source>
</evidence>
<dbReference type="InterPro" id="IPR050681">
    <property type="entry name" value="CDF/SLC30A"/>
</dbReference>
<protein>
    <submittedName>
        <fullName evidence="11">Putative cadmium, cobalt and zinc/H(+)-K(+) antiporter</fullName>
    </submittedName>
</protein>
<keyword evidence="6" id="KW-0406">Ion transport</keyword>
<reference evidence="12" key="1">
    <citation type="submission" date="2016-01" db="EMBL/GenBank/DDBJ databases">
        <authorList>
            <person name="Mitreva M."/>
            <person name="Pepin K.H."/>
            <person name="Mihindukulasuriya K.A."/>
            <person name="Fulton R."/>
            <person name="Fronick C."/>
            <person name="O'Laughlin M."/>
            <person name="Miner T."/>
            <person name="Herter B."/>
            <person name="Rosa B.A."/>
            <person name="Cordes M."/>
            <person name="Tomlinson C."/>
            <person name="Wollam A."/>
            <person name="Palsikar V.B."/>
            <person name="Mardis E.R."/>
            <person name="Wilson R.K."/>
        </authorList>
    </citation>
    <scope>NUCLEOTIDE SEQUENCE [LARGE SCALE GENOMIC DNA]</scope>
    <source>
        <strain evidence="12">GED7749B</strain>
    </source>
</reference>
<feature type="domain" description="Cation efflux protein cytoplasmic" evidence="10">
    <location>
        <begin position="219"/>
        <end position="290"/>
    </location>
</feature>
<feature type="transmembrane region" description="Helical" evidence="8">
    <location>
        <begin position="20"/>
        <end position="41"/>
    </location>
</feature>
<dbReference type="InterPro" id="IPR027470">
    <property type="entry name" value="Cation_efflux_CTD"/>
</dbReference>
<dbReference type="Pfam" id="PF01545">
    <property type="entry name" value="Cation_efflux"/>
    <property type="match status" value="1"/>
</dbReference>
<dbReference type="InterPro" id="IPR002524">
    <property type="entry name" value="Cation_efflux"/>
</dbReference>
<evidence type="ECO:0000259" key="9">
    <source>
        <dbReference type="Pfam" id="PF01545"/>
    </source>
</evidence>
<evidence type="ECO:0000256" key="3">
    <source>
        <dbReference type="ARBA" id="ARBA00022448"/>
    </source>
</evidence>
<dbReference type="GO" id="GO:0005385">
    <property type="term" value="F:zinc ion transmembrane transporter activity"/>
    <property type="evidence" value="ECO:0007669"/>
    <property type="project" value="TreeGrafter"/>
</dbReference>
<keyword evidence="7 8" id="KW-0472">Membrane</keyword>
<dbReference type="PANTHER" id="PTHR11562">
    <property type="entry name" value="CATION EFFLUX PROTEIN/ ZINC TRANSPORTER"/>
    <property type="match status" value="1"/>
</dbReference>
<evidence type="ECO:0000256" key="6">
    <source>
        <dbReference type="ARBA" id="ARBA00023065"/>
    </source>
</evidence>
<evidence type="ECO:0000256" key="7">
    <source>
        <dbReference type="ARBA" id="ARBA00023136"/>
    </source>
</evidence>
<evidence type="ECO:0000259" key="10">
    <source>
        <dbReference type="Pfam" id="PF16916"/>
    </source>
</evidence>
<evidence type="ECO:0000256" key="1">
    <source>
        <dbReference type="ARBA" id="ARBA00004141"/>
    </source>
</evidence>
<dbReference type="Proteomes" id="UP000070376">
    <property type="component" value="Unassembled WGS sequence"/>
</dbReference>
<dbReference type="AlphaFoldDB" id="A0A133KWQ3"/>
<feature type="transmembrane region" description="Helical" evidence="8">
    <location>
        <begin position="123"/>
        <end position="143"/>
    </location>
</feature>
<feature type="transmembrane region" description="Helical" evidence="8">
    <location>
        <begin position="91"/>
        <end position="111"/>
    </location>
</feature>
<comment type="similarity">
    <text evidence="2">Belongs to the cation diffusion facilitator (CDF) transporter (TC 2.A.4) family. SLC30A subfamily.</text>
</comment>
<dbReference type="EMBL" id="LRPN01000033">
    <property type="protein sequence ID" value="KWZ84006.1"/>
    <property type="molecule type" value="Genomic_DNA"/>
</dbReference>
<feature type="domain" description="Cation efflux protein transmembrane" evidence="9">
    <location>
        <begin position="24"/>
        <end position="208"/>
    </location>
</feature>
<feature type="transmembrane region" description="Helical" evidence="8">
    <location>
        <begin position="53"/>
        <end position="70"/>
    </location>
</feature>
<organism evidence="11 12">
    <name type="scientific">Heyndrickxia coagulans</name>
    <name type="common">Weizmannia coagulans</name>
    <dbReference type="NCBI Taxonomy" id="1398"/>
    <lineage>
        <taxon>Bacteria</taxon>
        <taxon>Bacillati</taxon>
        <taxon>Bacillota</taxon>
        <taxon>Bacilli</taxon>
        <taxon>Bacillales</taxon>
        <taxon>Bacillaceae</taxon>
        <taxon>Heyndrickxia</taxon>
    </lineage>
</organism>
<keyword evidence="4 8" id="KW-0812">Transmembrane</keyword>
<dbReference type="InterPro" id="IPR058533">
    <property type="entry name" value="Cation_efflux_TM"/>
</dbReference>
<name>A0A133KWQ3_HEYCO</name>
<keyword evidence="5 8" id="KW-1133">Transmembrane helix</keyword>